<proteinExistence type="predicted"/>
<evidence type="ECO:0000313" key="3">
    <source>
        <dbReference type="Proteomes" id="UP000728185"/>
    </source>
</evidence>
<keyword evidence="3" id="KW-1185">Reference proteome</keyword>
<evidence type="ECO:0000256" key="1">
    <source>
        <dbReference type="SAM" id="MobiDB-lite"/>
    </source>
</evidence>
<gene>
    <name evidence="2" type="ORF">FBUS_01488</name>
</gene>
<reference evidence="2" key="1">
    <citation type="submission" date="2019-05" db="EMBL/GenBank/DDBJ databases">
        <title>Annotation for the trematode Fasciolopsis buski.</title>
        <authorList>
            <person name="Choi Y.-J."/>
        </authorList>
    </citation>
    <scope>NUCLEOTIDE SEQUENCE</scope>
    <source>
        <strain evidence="2">HT</strain>
        <tissue evidence="2">Whole worm</tissue>
    </source>
</reference>
<dbReference type="AlphaFoldDB" id="A0A8E0RTV6"/>
<dbReference type="Proteomes" id="UP000728185">
    <property type="component" value="Unassembled WGS sequence"/>
</dbReference>
<sequence>MGNKDKNLSEKTLFKTQIRIRRYVSLLISDEFNHWTLEQRRMEQSKNKPKPQKWSNLHVTRTEIWLSGTVWWPGSVIRSIQLMEVRGLVTFHAVPSLLAMGIQSRFNPSNKQYVVMFLPSGKHRDKLIKVLQPLCDPQHRVSQCDIQTDTVQGPSSSGYRLSDTSRIELGLSKGEDFGSAWSVSTDHDSTERHISETASVEIIKPKPLTVVTEKVENPVDIVKTLTITRSVPLQSRVATPPLKLEPPCLSMSASRSPSPSPTPGLPSPSVTRTPTPKPPTPQPAPAMSLTPSVPEIKSCEKLLHAETEYSPGLSESQLTYVYNHPKFGVLICDRGPVYLFCEHYFTDVKV</sequence>
<evidence type="ECO:0000313" key="2">
    <source>
        <dbReference type="EMBL" id="KAA0190654.1"/>
    </source>
</evidence>
<name>A0A8E0RTV6_9TREM</name>
<organism evidence="2 3">
    <name type="scientific">Fasciolopsis buskii</name>
    <dbReference type="NCBI Taxonomy" id="27845"/>
    <lineage>
        <taxon>Eukaryota</taxon>
        <taxon>Metazoa</taxon>
        <taxon>Spiralia</taxon>
        <taxon>Lophotrochozoa</taxon>
        <taxon>Platyhelminthes</taxon>
        <taxon>Trematoda</taxon>
        <taxon>Digenea</taxon>
        <taxon>Plagiorchiida</taxon>
        <taxon>Echinostomata</taxon>
        <taxon>Echinostomatoidea</taxon>
        <taxon>Fasciolidae</taxon>
        <taxon>Fasciolopsis</taxon>
    </lineage>
</organism>
<comment type="caution">
    <text evidence="2">The sequence shown here is derived from an EMBL/GenBank/DDBJ whole genome shotgun (WGS) entry which is preliminary data.</text>
</comment>
<dbReference type="EMBL" id="LUCM01006860">
    <property type="protein sequence ID" value="KAA0190654.1"/>
    <property type="molecule type" value="Genomic_DNA"/>
</dbReference>
<dbReference type="OrthoDB" id="6234006at2759"/>
<feature type="compositionally biased region" description="Pro residues" evidence="1">
    <location>
        <begin position="275"/>
        <end position="284"/>
    </location>
</feature>
<protein>
    <submittedName>
        <fullName evidence="2">Uncharacterized protein</fullName>
    </submittedName>
</protein>
<accession>A0A8E0RTV6</accession>
<feature type="region of interest" description="Disordered" evidence="1">
    <location>
        <begin position="238"/>
        <end position="291"/>
    </location>
</feature>